<gene>
    <name evidence="2" type="ORF">WISP_00349</name>
</gene>
<proteinExistence type="predicted"/>
<keyword evidence="3" id="KW-1185">Reference proteome</keyword>
<evidence type="ECO:0000313" key="3">
    <source>
        <dbReference type="Proteomes" id="UP001145742"/>
    </source>
</evidence>
<reference evidence="2" key="1">
    <citation type="submission" date="2019-10" db="EMBL/GenBank/DDBJ databases">
        <authorList>
            <person name="Soares A.E.R."/>
            <person name="Aleixo A."/>
            <person name="Schneider P."/>
            <person name="Miyaki C.Y."/>
            <person name="Schneider M.P."/>
            <person name="Mello C."/>
            <person name="Vasconcelos A.T.R."/>
        </authorList>
    </citation>
    <scope>NUCLEOTIDE SEQUENCE</scope>
    <source>
        <tissue evidence="2">Muscle</tissue>
    </source>
</reference>
<name>A0ABQ9DWD7_9PASS</name>
<feature type="region of interest" description="Disordered" evidence="1">
    <location>
        <begin position="44"/>
        <end position="64"/>
    </location>
</feature>
<dbReference type="Proteomes" id="UP001145742">
    <property type="component" value="Unassembled WGS sequence"/>
</dbReference>
<evidence type="ECO:0000256" key="1">
    <source>
        <dbReference type="SAM" id="MobiDB-lite"/>
    </source>
</evidence>
<accession>A0ABQ9DWD7</accession>
<protein>
    <submittedName>
        <fullName evidence="2">Uncharacterized protein</fullName>
    </submittedName>
</protein>
<sequence length="92" mass="9622">MSSLPRDVTRTPVMPPKPCDVIAVPCGTTYDVIPAPSHHVGTYDVTGPPSDITGAPMTSPTTAVTSPHTCDITCDIIISDIITNTCDITGRL</sequence>
<dbReference type="EMBL" id="WHWB01002205">
    <property type="protein sequence ID" value="KAJ7428968.1"/>
    <property type="molecule type" value="Genomic_DNA"/>
</dbReference>
<organism evidence="2 3">
    <name type="scientific">Willisornis vidua</name>
    <name type="common">Xingu scale-backed antbird</name>
    <dbReference type="NCBI Taxonomy" id="1566151"/>
    <lineage>
        <taxon>Eukaryota</taxon>
        <taxon>Metazoa</taxon>
        <taxon>Chordata</taxon>
        <taxon>Craniata</taxon>
        <taxon>Vertebrata</taxon>
        <taxon>Euteleostomi</taxon>
        <taxon>Archelosauria</taxon>
        <taxon>Archosauria</taxon>
        <taxon>Dinosauria</taxon>
        <taxon>Saurischia</taxon>
        <taxon>Theropoda</taxon>
        <taxon>Coelurosauria</taxon>
        <taxon>Aves</taxon>
        <taxon>Neognathae</taxon>
        <taxon>Neoaves</taxon>
        <taxon>Telluraves</taxon>
        <taxon>Australaves</taxon>
        <taxon>Passeriformes</taxon>
        <taxon>Thamnophilidae</taxon>
        <taxon>Willisornis</taxon>
    </lineage>
</organism>
<comment type="caution">
    <text evidence="2">The sequence shown here is derived from an EMBL/GenBank/DDBJ whole genome shotgun (WGS) entry which is preliminary data.</text>
</comment>
<evidence type="ECO:0000313" key="2">
    <source>
        <dbReference type="EMBL" id="KAJ7428968.1"/>
    </source>
</evidence>